<name>A0ACC1CUK4_9NEOP</name>
<evidence type="ECO:0000313" key="1">
    <source>
        <dbReference type="EMBL" id="KAJ0175364.1"/>
    </source>
</evidence>
<protein>
    <submittedName>
        <fullName evidence="1">Uncharacterized protein</fullName>
    </submittedName>
</protein>
<evidence type="ECO:0000313" key="2">
    <source>
        <dbReference type="Proteomes" id="UP000824533"/>
    </source>
</evidence>
<comment type="caution">
    <text evidence="1">The sequence shown here is derived from an EMBL/GenBank/DDBJ whole genome shotgun (WGS) entry which is preliminary data.</text>
</comment>
<organism evidence="1 2">
    <name type="scientific">Dendrolimus kikuchii</name>
    <dbReference type="NCBI Taxonomy" id="765133"/>
    <lineage>
        <taxon>Eukaryota</taxon>
        <taxon>Metazoa</taxon>
        <taxon>Ecdysozoa</taxon>
        <taxon>Arthropoda</taxon>
        <taxon>Hexapoda</taxon>
        <taxon>Insecta</taxon>
        <taxon>Pterygota</taxon>
        <taxon>Neoptera</taxon>
        <taxon>Endopterygota</taxon>
        <taxon>Lepidoptera</taxon>
        <taxon>Glossata</taxon>
        <taxon>Ditrysia</taxon>
        <taxon>Bombycoidea</taxon>
        <taxon>Lasiocampidae</taxon>
        <taxon>Dendrolimus</taxon>
    </lineage>
</organism>
<sequence>MITLIWILRGRGVCAGADADDAEADEKGRQTRADVRALLARELRWLRRGAPPASLAQAAPHALLCPLTHRVMREPTRAADGFTYERANIGEWLLAAEGAVSPLTGRRMRNERLQPNYAVRDALRTFLEEHDTDAVADAPS</sequence>
<proteinExistence type="predicted"/>
<accession>A0ACC1CUK4</accession>
<dbReference type="EMBL" id="CM034402">
    <property type="protein sequence ID" value="KAJ0175364.1"/>
    <property type="molecule type" value="Genomic_DNA"/>
</dbReference>
<reference evidence="1 2" key="1">
    <citation type="journal article" date="2021" name="Front. Genet.">
        <title>Chromosome-Level Genome Assembly Reveals Significant Gene Expansion in the Toll and IMD Signaling Pathways of Dendrolimus kikuchii.</title>
        <authorList>
            <person name="Zhou J."/>
            <person name="Wu P."/>
            <person name="Xiong Z."/>
            <person name="Liu N."/>
            <person name="Zhao N."/>
            <person name="Ji M."/>
            <person name="Qiu Y."/>
            <person name="Yang B."/>
        </authorList>
    </citation>
    <scope>NUCLEOTIDE SEQUENCE [LARGE SCALE GENOMIC DNA]</scope>
    <source>
        <strain evidence="1">Ann1</strain>
    </source>
</reference>
<gene>
    <name evidence="1" type="ORF">K1T71_009505</name>
</gene>
<keyword evidence="2" id="KW-1185">Reference proteome</keyword>
<dbReference type="Proteomes" id="UP000824533">
    <property type="component" value="Linkage Group LG16"/>
</dbReference>